<protein>
    <submittedName>
        <fullName evidence="2">Uncharacterized protein</fullName>
    </submittedName>
</protein>
<feature type="region of interest" description="Disordered" evidence="1">
    <location>
        <begin position="87"/>
        <end position="106"/>
    </location>
</feature>
<dbReference type="AlphaFoldDB" id="A0A4R5L0E7"/>
<comment type="caution">
    <text evidence="2">The sequence shown here is derived from an EMBL/GenBank/DDBJ whole genome shotgun (WGS) entry which is preliminary data.</text>
</comment>
<accession>A0A4R5L0E7</accession>
<reference evidence="2 3" key="1">
    <citation type="submission" date="2019-03" db="EMBL/GenBank/DDBJ databases">
        <title>Paraburkholderia sp. isolated from native Mimosa gymnas in Guartela State Park, Brazil.</title>
        <authorList>
            <person name="Paulitsch F."/>
            <person name="Hungria M."/>
            <person name="Delamuta J.R.M."/>
            <person name="Ribeiro R.A."/>
            <person name="Dall'Agnol R."/>
            <person name="Silva J.S.B."/>
        </authorList>
    </citation>
    <scope>NUCLEOTIDE SEQUENCE [LARGE SCALE GENOMIC DNA]</scope>
    <source>
        <strain evidence="2 3">CNPSo 3008</strain>
    </source>
</reference>
<feature type="compositionally biased region" description="Basic residues" evidence="1">
    <location>
        <begin position="97"/>
        <end position="106"/>
    </location>
</feature>
<evidence type="ECO:0000313" key="3">
    <source>
        <dbReference type="Proteomes" id="UP000295606"/>
    </source>
</evidence>
<dbReference type="OrthoDB" id="9104203at2"/>
<organism evidence="2 3">
    <name type="scientific">Paraburkholderia guartelaensis</name>
    <dbReference type="NCBI Taxonomy" id="2546446"/>
    <lineage>
        <taxon>Bacteria</taxon>
        <taxon>Pseudomonadati</taxon>
        <taxon>Pseudomonadota</taxon>
        <taxon>Betaproteobacteria</taxon>
        <taxon>Burkholderiales</taxon>
        <taxon>Burkholderiaceae</taxon>
        <taxon>Paraburkholderia</taxon>
    </lineage>
</organism>
<dbReference type="Proteomes" id="UP000295606">
    <property type="component" value="Unassembled WGS sequence"/>
</dbReference>
<sequence length="106" mass="11267">MTDELRAKIGTVAGKLVQEAMTTRLTWEEIVAAFGLAAKATAQAAASAGDAPADECVARARRYFEDAFAQDVHVVIADGDAAKGDAEADENPLLATARRRHMSKLH</sequence>
<name>A0A4R5L0E7_9BURK</name>
<proteinExistence type="predicted"/>
<evidence type="ECO:0000313" key="2">
    <source>
        <dbReference type="EMBL" id="TDG01907.1"/>
    </source>
</evidence>
<dbReference type="RefSeq" id="WP_133191031.1">
    <property type="nucleotide sequence ID" value="NZ_SMOD01000095.1"/>
</dbReference>
<evidence type="ECO:0000256" key="1">
    <source>
        <dbReference type="SAM" id="MobiDB-lite"/>
    </source>
</evidence>
<dbReference type="EMBL" id="SMOD01000095">
    <property type="protein sequence ID" value="TDG01907.1"/>
    <property type="molecule type" value="Genomic_DNA"/>
</dbReference>
<gene>
    <name evidence="2" type="ORF">E1N52_42535</name>
</gene>